<dbReference type="InterPro" id="IPR047589">
    <property type="entry name" value="DUF11_rpt"/>
</dbReference>
<feature type="compositionally biased region" description="Low complexity" evidence="1">
    <location>
        <begin position="959"/>
        <end position="975"/>
    </location>
</feature>
<dbReference type="SUPFAM" id="SSF117074">
    <property type="entry name" value="Hypothetical protein PA1324"/>
    <property type="match status" value="2"/>
</dbReference>
<feature type="domain" description="DUF7507" evidence="3">
    <location>
        <begin position="738"/>
        <end position="839"/>
    </location>
</feature>
<dbReference type="EMBL" id="RBII01000001">
    <property type="protein sequence ID" value="RKQ71896.1"/>
    <property type="molecule type" value="Genomic_DNA"/>
</dbReference>
<dbReference type="Pfam" id="PF24346">
    <property type="entry name" value="DUF7507"/>
    <property type="match status" value="6"/>
</dbReference>
<dbReference type="Gene3D" id="2.60.40.2810">
    <property type="match status" value="1"/>
</dbReference>
<feature type="domain" description="DUF7507" evidence="3">
    <location>
        <begin position="608"/>
        <end position="699"/>
    </location>
</feature>
<dbReference type="NCBIfam" id="TIGR01451">
    <property type="entry name" value="B_ant_repeat"/>
    <property type="match status" value="5"/>
</dbReference>
<feature type="domain" description="DUF7507" evidence="3">
    <location>
        <begin position="1255"/>
        <end position="1356"/>
    </location>
</feature>
<dbReference type="Proteomes" id="UP000282211">
    <property type="component" value="Unassembled WGS sequence"/>
</dbReference>
<dbReference type="PANTHER" id="PTHR34819">
    <property type="entry name" value="LARGE CYSTEINE-RICH PERIPLASMIC PROTEIN OMCB"/>
    <property type="match status" value="1"/>
</dbReference>
<feature type="region of interest" description="Disordered" evidence="1">
    <location>
        <begin position="1084"/>
        <end position="1110"/>
    </location>
</feature>
<feature type="region of interest" description="Disordered" evidence="1">
    <location>
        <begin position="1340"/>
        <end position="1427"/>
    </location>
</feature>
<evidence type="ECO:0000313" key="5">
    <source>
        <dbReference type="Proteomes" id="UP000282211"/>
    </source>
</evidence>
<reference evidence="4 5" key="1">
    <citation type="submission" date="2018-10" db="EMBL/GenBank/DDBJ databases">
        <title>Genomic Encyclopedia of Type Strains, Phase IV (KMG-IV): sequencing the most valuable type-strain genomes for metagenomic binning, comparative biology and taxonomic classification.</title>
        <authorList>
            <person name="Goeker M."/>
        </authorList>
    </citation>
    <scope>NUCLEOTIDE SEQUENCE [LARGE SCALE GENOMIC DNA]</scope>
    <source>
        <strain evidence="4 5">DSM 22008</strain>
    </source>
</reference>
<feature type="region of interest" description="Disordered" evidence="1">
    <location>
        <begin position="702"/>
        <end position="727"/>
    </location>
</feature>
<protein>
    <submittedName>
        <fullName evidence="4">Putative repeat protein (TIGR01451 family)</fullName>
    </submittedName>
</protein>
<evidence type="ECO:0000256" key="1">
    <source>
        <dbReference type="SAM" id="MobiDB-lite"/>
    </source>
</evidence>
<dbReference type="Gene3D" id="2.60.40.740">
    <property type="match status" value="1"/>
</dbReference>
<dbReference type="Gene3D" id="2.60.40.4070">
    <property type="match status" value="1"/>
</dbReference>
<feature type="domain" description="DUF7507" evidence="3">
    <location>
        <begin position="863"/>
        <end position="965"/>
    </location>
</feature>
<feature type="domain" description="DUF11" evidence="2">
    <location>
        <begin position="1733"/>
        <end position="1839"/>
    </location>
</feature>
<evidence type="ECO:0000259" key="2">
    <source>
        <dbReference type="Pfam" id="PF01345"/>
    </source>
</evidence>
<feature type="compositionally biased region" description="Acidic residues" evidence="1">
    <location>
        <begin position="976"/>
        <end position="988"/>
    </location>
</feature>
<dbReference type="Gene3D" id="2.60.40.10">
    <property type="entry name" value="Immunoglobulins"/>
    <property type="match status" value="2"/>
</dbReference>
<dbReference type="InterPro" id="IPR013783">
    <property type="entry name" value="Ig-like_fold"/>
</dbReference>
<dbReference type="InParanoid" id="A0A420WLX0"/>
<feature type="region of interest" description="Disordered" evidence="1">
    <location>
        <begin position="959"/>
        <end position="993"/>
    </location>
</feature>
<dbReference type="PANTHER" id="PTHR34819:SF4">
    <property type="entry name" value="LARGE CYSTEINE-RICH PERIPLASMIC PROTEIN OMCB"/>
    <property type="match status" value="1"/>
</dbReference>
<keyword evidence="5" id="KW-1185">Reference proteome</keyword>
<dbReference type="InterPro" id="IPR001434">
    <property type="entry name" value="OmcB-like_DUF11"/>
</dbReference>
<dbReference type="InterPro" id="IPR055354">
    <property type="entry name" value="DUF7507"/>
</dbReference>
<accession>A0A420WLX0</accession>
<feature type="compositionally biased region" description="Acidic residues" evidence="1">
    <location>
        <begin position="1361"/>
        <end position="1372"/>
    </location>
</feature>
<comment type="caution">
    <text evidence="4">The sequence shown here is derived from an EMBL/GenBank/DDBJ whole genome shotgun (WGS) entry which is preliminary data.</text>
</comment>
<organism evidence="4 5">
    <name type="scientific">Litorimonas taeanensis</name>
    <dbReference type="NCBI Taxonomy" id="568099"/>
    <lineage>
        <taxon>Bacteria</taxon>
        <taxon>Pseudomonadati</taxon>
        <taxon>Pseudomonadota</taxon>
        <taxon>Alphaproteobacteria</taxon>
        <taxon>Maricaulales</taxon>
        <taxon>Robiginitomaculaceae</taxon>
    </lineage>
</organism>
<gene>
    <name evidence="4" type="ORF">DES40_1228</name>
</gene>
<feature type="compositionally biased region" description="Polar residues" evidence="1">
    <location>
        <begin position="1084"/>
        <end position="1097"/>
    </location>
</feature>
<dbReference type="Pfam" id="PF01345">
    <property type="entry name" value="DUF11"/>
    <property type="match status" value="1"/>
</dbReference>
<sequence length="2071" mass="215682">MPNKNRNINLMKSQATRVGFLKPFFVSVCTSLMIPQAALAEGTLQMGISQELVEWAPSETDRLVRIDILNAGEVINVVAGGGERDNQPHENDNIRFTILDENGVTLATHTTTGPGSIGKISPTDPMTGLITNAWKYTPATTGQYYLAVENTDANNDEIHRFDVTVTANNSIDPDPSGATGITGRVSSKHWRFRAGSFDPADATDANYFILTPGGFPNTDYVWTLDLNNFAGFGFSLRANSQGVIPPNSGFSVPFPVGSGNTGPNWVEEDFDIYLFRPVIARPEPAGPPTVQDFRFLDDEGVDNSISPDTSNTIQDAGVFSFRTDASEATYEIAIDINSNGQFGDSGDVRLVGNAVQGVNSVVWDGRDSNGNFVPYGNFTAQANVRLGEFHFVADDAETSGGNEDGLTVFKSLAGGGSEPTNVFWDDVTKLGAGAGGTNNLPEGGTSGTAAGYHTWGDFTEGPLGDKQFIDTWVYGLSSTGTTGVVVADNDDPVPVLATVDITPFSVPGDTLTLSVNDADRAGLGTVSVDVVNLDNGETEAVTLTETGANTGVFTSTIVTEAGAGASDNSGTLESRPGDTIELRYNDTTTPSGPAELLTDSDEVLGVSLLKSGVLQDGGDGQADEGDLINYAFTVTNLSAVDITNVVVTDPKVTMNGGPLASLAVGANDSTTFTASYALTQSDIDAGQFDNIATVTANVSGFGQISSTSDDPANTANDDPDNDGVPNDPTVVNLPELASVTLLKAGTLDDGGDGRADVGDVINYVFTVQNTGNVTLTALTVTDPDAIVSGGPIASLAPGDIDNTTYTGSYSLVQADIDAGEFTNTATVTGQTPTAATVSDISDDPAGSGGGPDDPTVTSFSQDPSVALLKEAVLETGPDGRADVGDVINYSFTVTNTGNVPLENVRVTDALVTVIGGPIANLAVGGTDAATFTAQYALNQADIDNGGVTNVAVVTGETAGGTVVTDNSDDPVNPADVDPDADGNPDDPTETTLPKDARIELLKQASLDDGGDGEANVGDVINYTFTVSNIGNVTLTNVSITDPLITVNGGPIASLAPGASDAATFTGHYSLTQSDLDANRVENTATVTGNDPQGNPVTDISDDPLGAGGGPDDPTVTELGAMGRVDLQMEGVLDLGPDGVATAGDVINYVLTVTNTGPVTLTTLIVDDADLTILGGPLPSLNSGGVDNTTFTAVYTLTQDDIDNGEVTHRSDVRGQTPAGDTVVDISDDPADLTNTDLNGDSNPDDPTRVILPNDPALALFKTAVLNDGGDGWADVGDTIDYAFRLVNVGNVNLTNVTVADALVNVTGGPIAMLSPGQEDTTTFTASYVLTQADLENGSVTNTATSSASAPNGDVISAVSDDPADTAEADPDGDGQPSDPTVTPLPVSQPPVATNDMRNAAFNTPVTLDPRENDTDPENDPLTVTSFDPPADATVVINSDGSLTVTPNTDFVGVITVPYTVCDNRNNCDTAEITITIQDPMASLSGVVFLDENLDDLFDGSEAPRPNWVVELRAPDGSLVATTIADSLGQYEFNNIDILAHAGAVSGNFTVISRHPETQVAYRILDMIVLTGGADIDNVNLPIEPMGVIYDSIDRIPVAGAIVTVATEDGTPLPISCLRDASQQGQSTGSDGEYFFEIVPGADMSCPIAPTPYRINLTSPSGYRDGASAIVPSNADAIDPPAGTGPFPVVADFGAPNVNSDTNHYYTVTVGAGEREITRNNIPLDPMSVAQSPLMITKSAGVSTTSIGGIVPYTVTVTNAENYPYSGVDVVDIMPAGFRYLPDTLTVDGFSYTSLATPTGFTVENLTIAANQVLTLEFSAAVGTGAPIGISVNQVVVQSAVDGSELSGRAEASVRLLPTPEFDCSEVIGKVYEDRNQNGAQDLGEKGLAGVRLATVNGLLVNTDPEGRYHIACAAVPNGTIGSNFILKLDTRTLPTGYRMVSENPRVIRLTRGKMGKANFGVSQMRVATFDVETAGFMNGRIELAPYIMAELPKLFYALRESQSVLRLTYHTQGYDPLAQTRLDALESYLKDRWKVEGCCYDLVIEQRLVSSAPNMMPAITPTQRPIWGGGR</sequence>
<evidence type="ECO:0000313" key="4">
    <source>
        <dbReference type="EMBL" id="RKQ71896.1"/>
    </source>
</evidence>
<dbReference type="InterPro" id="IPR051172">
    <property type="entry name" value="Chlamydia_OmcB"/>
</dbReference>
<proteinExistence type="predicted"/>
<feature type="compositionally biased region" description="Low complexity" evidence="1">
    <location>
        <begin position="709"/>
        <end position="727"/>
    </location>
</feature>
<feature type="region of interest" description="Disordered" evidence="1">
    <location>
        <begin position="835"/>
        <end position="858"/>
    </location>
</feature>
<feature type="region of interest" description="Disordered" evidence="1">
    <location>
        <begin position="1206"/>
        <end position="1245"/>
    </location>
</feature>
<feature type="domain" description="DUF7507" evidence="3">
    <location>
        <begin position="997"/>
        <end position="1098"/>
    </location>
</feature>
<dbReference type="Pfam" id="PF17963">
    <property type="entry name" value="Big_9"/>
    <property type="match status" value="1"/>
</dbReference>
<feature type="domain" description="DUF7507" evidence="3">
    <location>
        <begin position="1137"/>
        <end position="1224"/>
    </location>
</feature>
<name>A0A420WLX0_9PROT</name>
<evidence type="ECO:0000259" key="3">
    <source>
        <dbReference type="Pfam" id="PF24346"/>
    </source>
</evidence>
<feature type="compositionally biased region" description="Low complexity" evidence="1">
    <location>
        <begin position="1340"/>
        <end position="1349"/>
    </location>
</feature>
<feature type="compositionally biased region" description="Polar residues" evidence="1">
    <location>
        <begin position="1232"/>
        <end position="1241"/>
    </location>
</feature>